<comment type="caution">
    <text evidence="2">The sequence shown here is derived from an EMBL/GenBank/DDBJ whole genome shotgun (WGS) entry which is preliminary data.</text>
</comment>
<dbReference type="OrthoDB" id="8885466at2759"/>
<feature type="region of interest" description="Disordered" evidence="1">
    <location>
        <begin position="63"/>
        <end position="88"/>
    </location>
</feature>
<sequence length="297" mass="30736">MLADAQTRARAHTLSSTRALLDQASSYRMHSILLDRAHPFRVGIGRVNSPSRLERTPKRLRRLPIPTGCQNKSSLPVTTERSGGRPPPPPHFLRLLSRCPRAGGGKLPPLLPPPGSETKSGGAASWCMSAPVSSVWTPLAGVQFPPGEPETRWAMAEGAAGREGPAQPDAAGGEDDSRVGLDLASGDSVAAVPGGRSRDRRSGVALQGAAGAPADSEAGLLEAARATPRRSSIIKVSQAAQPLGTCMPVVGGSGTPAGCVVSGGVAGSALFSPTFIIKPSFLVWRFPVSALGREKQK</sequence>
<protein>
    <submittedName>
        <fullName evidence="2">Inactive phospholipase C-like protein 1</fullName>
    </submittedName>
</protein>
<evidence type="ECO:0000313" key="2">
    <source>
        <dbReference type="EMBL" id="KAG8520993.1"/>
    </source>
</evidence>
<organism evidence="2 3">
    <name type="scientific">Galemys pyrenaicus</name>
    <name type="common">Iberian desman</name>
    <name type="synonym">Pyrenean desman</name>
    <dbReference type="NCBI Taxonomy" id="202257"/>
    <lineage>
        <taxon>Eukaryota</taxon>
        <taxon>Metazoa</taxon>
        <taxon>Chordata</taxon>
        <taxon>Craniata</taxon>
        <taxon>Vertebrata</taxon>
        <taxon>Euteleostomi</taxon>
        <taxon>Mammalia</taxon>
        <taxon>Eutheria</taxon>
        <taxon>Laurasiatheria</taxon>
        <taxon>Eulipotyphla</taxon>
        <taxon>Talpidae</taxon>
        <taxon>Galemys</taxon>
    </lineage>
</organism>
<dbReference type="Proteomes" id="UP000700334">
    <property type="component" value="Unassembled WGS sequence"/>
</dbReference>
<dbReference type="EMBL" id="JAGFMF010011501">
    <property type="protein sequence ID" value="KAG8520993.1"/>
    <property type="molecule type" value="Genomic_DNA"/>
</dbReference>
<feature type="compositionally biased region" description="Polar residues" evidence="1">
    <location>
        <begin position="68"/>
        <end position="81"/>
    </location>
</feature>
<feature type="region of interest" description="Disordered" evidence="1">
    <location>
        <begin position="103"/>
        <end position="124"/>
    </location>
</feature>
<proteinExistence type="predicted"/>
<dbReference type="AlphaFoldDB" id="A0A8J6AHN5"/>
<evidence type="ECO:0000256" key="1">
    <source>
        <dbReference type="SAM" id="MobiDB-lite"/>
    </source>
</evidence>
<feature type="region of interest" description="Disordered" evidence="1">
    <location>
        <begin position="157"/>
        <end position="211"/>
    </location>
</feature>
<gene>
    <name evidence="2" type="ORF">J0S82_014113</name>
</gene>
<keyword evidence="3" id="KW-1185">Reference proteome</keyword>
<evidence type="ECO:0000313" key="3">
    <source>
        <dbReference type="Proteomes" id="UP000700334"/>
    </source>
</evidence>
<accession>A0A8J6AHN5</accession>
<name>A0A8J6AHN5_GALPY</name>
<reference evidence="2" key="1">
    <citation type="journal article" date="2021" name="Evol. Appl.">
        <title>The genome of the Pyrenean desman and the effects of bottlenecks and inbreeding on the genomic landscape of an endangered species.</title>
        <authorList>
            <person name="Escoda L."/>
            <person name="Castresana J."/>
        </authorList>
    </citation>
    <scope>NUCLEOTIDE SEQUENCE</scope>
    <source>
        <strain evidence="2">IBE-C5619</strain>
    </source>
</reference>